<dbReference type="EMBL" id="QXML01000014">
    <property type="protein sequence ID" value="RIW12409.1"/>
    <property type="molecule type" value="Genomic_DNA"/>
</dbReference>
<sequence length="69" mass="7868">MPVPETNMTQSSSEFHDICQLDHAVATFFDRIDIGMLMDFKKSVSIFHAKNNSIKRIGTESPSMKMDLF</sequence>
<evidence type="ECO:0000313" key="1">
    <source>
        <dbReference type="EMBL" id="RIW12409.1"/>
    </source>
</evidence>
<protein>
    <submittedName>
        <fullName evidence="1">Uncharacterized protein</fullName>
    </submittedName>
</protein>
<evidence type="ECO:0000313" key="2">
    <source>
        <dbReference type="Proteomes" id="UP000283522"/>
    </source>
</evidence>
<dbReference type="AlphaFoldDB" id="A0A418PM91"/>
<name>A0A418PM91_9BACT</name>
<reference evidence="1 2" key="1">
    <citation type="submission" date="2018-09" db="EMBL/GenBank/DDBJ databases">
        <authorList>
            <person name="Wang X."/>
            <person name="Du Z."/>
        </authorList>
    </citation>
    <scope>NUCLEOTIDE SEQUENCE [LARGE SCALE GENOMIC DNA]</scope>
    <source>
        <strain evidence="1 2">N3</strain>
    </source>
</reference>
<proteinExistence type="predicted"/>
<organism evidence="1 2">
    <name type="scientific">Algoriphagus lacus</name>
    <dbReference type="NCBI Taxonomy" id="2056311"/>
    <lineage>
        <taxon>Bacteria</taxon>
        <taxon>Pseudomonadati</taxon>
        <taxon>Bacteroidota</taxon>
        <taxon>Cytophagia</taxon>
        <taxon>Cytophagales</taxon>
        <taxon>Cyclobacteriaceae</taxon>
        <taxon>Algoriphagus</taxon>
    </lineage>
</organism>
<accession>A0A418PM91</accession>
<comment type="caution">
    <text evidence="1">The sequence shown here is derived from an EMBL/GenBank/DDBJ whole genome shotgun (WGS) entry which is preliminary data.</text>
</comment>
<dbReference type="Proteomes" id="UP000283522">
    <property type="component" value="Unassembled WGS sequence"/>
</dbReference>
<gene>
    <name evidence="1" type="ORF">D0X99_19260</name>
</gene>
<keyword evidence="2" id="KW-1185">Reference proteome</keyword>